<keyword evidence="1" id="KW-0547">Nucleotide-binding</keyword>
<dbReference type="RefSeq" id="WP_369705882.1">
    <property type="nucleotide sequence ID" value="NZ_JBGEWD010000035.1"/>
</dbReference>
<dbReference type="PANTHER" id="PTHR10656">
    <property type="entry name" value="CELL FATE DETERMINING PROTEIN MAB21-RELATED"/>
    <property type="match status" value="1"/>
</dbReference>
<dbReference type="Gene3D" id="3.30.460.90">
    <property type="match status" value="1"/>
</dbReference>
<organism evidence="4 5">
    <name type="scientific">Clostridium moutaii</name>
    <dbReference type="NCBI Taxonomy" id="3240932"/>
    <lineage>
        <taxon>Bacteria</taxon>
        <taxon>Bacillati</taxon>
        <taxon>Bacillota</taxon>
        <taxon>Clostridia</taxon>
        <taxon>Eubacteriales</taxon>
        <taxon>Clostridiaceae</taxon>
        <taxon>Clostridium</taxon>
    </lineage>
</organism>
<dbReference type="InterPro" id="IPR046903">
    <property type="entry name" value="Mab-21-like_nuc_Trfase"/>
</dbReference>
<gene>
    <name evidence="4" type="ORF">AB8U03_17700</name>
</gene>
<evidence type="ECO:0000313" key="4">
    <source>
        <dbReference type="EMBL" id="MEY8001987.1"/>
    </source>
</evidence>
<keyword evidence="5" id="KW-1185">Reference proteome</keyword>
<dbReference type="SMART" id="SM01265">
    <property type="entry name" value="Mab-21"/>
    <property type="match status" value="1"/>
</dbReference>
<protein>
    <recommendedName>
        <fullName evidence="3">Mab-21-like nucleotidyltransferase domain-containing protein</fullName>
    </recommendedName>
</protein>
<dbReference type="InterPro" id="IPR024810">
    <property type="entry name" value="MAB21L/cGLR"/>
</dbReference>
<accession>A0ABV4BUU1</accession>
<feature type="domain" description="Mab-21-like nucleotidyltransferase" evidence="3">
    <location>
        <begin position="63"/>
        <end position="172"/>
    </location>
</feature>
<sequence>MSINTEFNKFINNNLALSQKDISNAVSSREWLITKIVDKIAEKTDCPQLYSENGSKYIQFGSYFKGTKVSDVDEFDILLIVDTTNGMFLKEETKKGDGIGNTNPNPLYFEKYYKDGTTYVSSRKLLTWLKDIIDEVLEPYGCEPSEKDGQAVTAYIKSKDLHIDFVPGCIFQKVNTTDSEGIFYIIPKGDIDCGWIETNPRIDKKILGDISANYTQFKNTIRLFKYLFKSSYYVTIGSYAVESALVDYESSNVFYDDFKYDFIGALNHIIELVDNGKIPDMRDNNINLLGDINKDATLDKLKRIKSKFEMLDEESSTFSDDVEALLKNE</sequence>
<dbReference type="PANTHER" id="PTHR10656:SF42">
    <property type="entry name" value="CYCLIC GMP-AMP SYNTHASE-LIKE PROTEIN-RELATED"/>
    <property type="match status" value="1"/>
</dbReference>
<evidence type="ECO:0000256" key="2">
    <source>
        <dbReference type="ARBA" id="ARBA00022840"/>
    </source>
</evidence>
<keyword evidence="2" id="KW-0067">ATP-binding</keyword>
<evidence type="ECO:0000313" key="5">
    <source>
        <dbReference type="Proteomes" id="UP001564657"/>
    </source>
</evidence>
<proteinExistence type="predicted"/>
<comment type="caution">
    <text evidence="4">The sequence shown here is derived from an EMBL/GenBank/DDBJ whole genome shotgun (WGS) entry which is preliminary data.</text>
</comment>
<dbReference type="Proteomes" id="UP001564657">
    <property type="component" value="Unassembled WGS sequence"/>
</dbReference>
<evidence type="ECO:0000256" key="1">
    <source>
        <dbReference type="ARBA" id="ARBA00022741"/>
    </source>
</evidence>
<evidence type="ECO:0000259" key="3">
    <source>
        <dbReference type="Pfam" id="PF03281"/>
    </source>
</evidence>
<dbReference type="EMBL" id="JBGEWD010000035">
    <property type="protein sequence ID" value="MEY8001987.1"/>
    <property type="molecule type" value="Genomic_DNA"/>
</dbReference>
<reference evidence="4 5" key="1">
    <citation type="submission" date="2024-08" db="EMBL/GenBank/DDBJ databases">
        <title>Clostridium lapicellarii sp. nov., and Clostridium renhuaiense sp. nov., two species isolated from the mud in a fermentation cellar used for producing sauce-flavour Chinese liquors.</title>
        <authorList>
            <person name="Yang F."/>
            <person name="Wang H."/>
            <person name="Chen L.Q."/>
            <person name="Zhou N."/>
            <person name="Lu J.J."/>
            <person name="Pu X.X."/>
            <person name="Wan B."/>
            <person name="Wang L."/>
            <person name="Liu S.J."/>
        </authorList>
    </citation>
    <scope>NUCLEOTIDE SEQUENCE [LARGE SCALE GENOMIC DNA]</scope>
    <source>
        <strain evidence="4 5">MT-5</strain>
    </source>
</reference>
<name>A0ABV4BUU1_9CLOT</name>
<dbReference type="Pfam" id="PF03281">
    <property type="entry name" value="Mab-21"/>
    <property type="match status" value="1"/>
</dbReference>